<dbReference type="Pfam" id="PF03061">
    <property type="entry name" value="4HBT"/>
    <property type="match status" value="1"/>
</dbReference>
<sequence>MVVDHIDDGCPVLAMDYSATVGGRPGYLHGGAIGGMLEMAAFAALRAHLSQRELDLRIKPVNVSIEFLRGGQAERTFARGTVLRAGRRLANVRVEAWQSDPQKPVASCWMNFLLSPR</sequence>
<dbReference type="InterPro" id="IPR006683">
    <property type="entry name" value="Thioestr_dom"/>
</dbReference>
<reference evidence="2 3" key="1">
    <citation type="submission" date="2023-03" db="EMBL/GenBank/DDBJ databases">
        <title>Novosphingobium cyanobacteriorum sp. nov., isolated from a eutrophic reservoir during the Microcystis bloom period.</title>
        <authorList>
            <person name="Kang M."/>
            <person name="Le V."/>
            <person name="Ko S.-R."/>
            <person name="Lee S.-A."/>
            <person name="Ahn C.-Y."/>
        </authorList>
    </citation>
    <scope>NUCLEOTIDE SEQUENCE [LARGE SCALE GENOMIC DNA]</scope>
    <source>
        <strain evidence="2 3">HBC54</strain>
    </source>
</reference>
<name>A0ABT6CF25_9SPHN</name>
<dbReference type="RefSeq" id="WP_277275718.1">
    <property type="nucleotide sequence ID" value="NZ_JAROCY010000004.1"/>
</dbReference>
<accession>A0ABT6CF25</accession>
<protein>
    <submittedName>
        <fullName evidence="2">PaaI family thioesterase</fullName>
    </submittedName>
</protein>
<evidence type="ECO:0000313" key="3">
    <source>
        <dbReference type="Proteomes" id="UP001222770"/>
    </source>
</evidence>
<keyword evidence="3" id="KW-1185">Reference proteome</keyword>
<dbReference type="CDD" id="cd03443">
    <property type="entry name" value="PaaI_thioesterase"/>
    <property type="match status" value="1"/>
</dbReference>
<dbReference type="InterPro" id="IPR029069">
    <property type="entry name" value="HotDog_dom_sf"/>
</dbReference>
<comment type="caution">
    <text evidence="2">The sequence shown here is derived from an EMBL/GenBank/DDBJ whole genome shotgun (WGS) entry which is preliminary data.</text>
</comment>
<dbReference type="EMBL" id="JAROCY010000004">
    <property type="protein sequence ID" value="MDF8332511.1"/>
    <property type="molecule type" value="Genomic_DNA"/>
</dbReference>
<dbReference type="Proteomes" id="UP001222770">
    <property type="component" value="Unassembled WGS sequence"/>
</dbReference>
<organism evidence="2 3">
    <name type="scientific">Novosphingobium cyanobacteriorum</name>
    <dbReference type="NCBI Taxonomy" id="3024215"/>
    <lineage>
        <taxon>Bacteria</taxon>
        <taxon>Pseudomonadati</taxon>
        <taxon>Pseudomonadota</taxon>
        <taxon>Alphaproteobacteria</taxon>
        <taxon>Sphingomonadales</taxon>
        <taxon>Sphingomonadaceae</taxon>
        <taxon>Novosphingobium</taxon>
    </lineage>
</organism>
<dbReference type="Gene3D" id="3.10.129.10">
    <property type="entry name" value="Hotdog Thioesterase"/>
    <property type="match status" value="1"/>
</dbReference>
<proteinExistence type="predicted"/>
<feature type="domain" description="Thioesterase" evidence="1">
    <location>
        <begin position="26"/>
        <end position="103"/>
    </location>
</feature>
<dbReference type="SUPFAM" id="SSF54637">
    <property type="entry name" value="Thioesterase/thiol ester dehydrase-isomerase"/>
    <property type="match status" value="1"/>
</dbReference>
<evidence type="ECO:0000313" key="2">
    <source>
        <dbReference type="EMBL" id="MDF8332511.1"/>
    </source>
</evidence>
<gene>
    <name evidence="2" type="ORF">POM99_04795</name>
</gene>
<evidence type="ECO:0000259" key="1">
    <source>
        <dbReference type="Pfam" id="PF03061"/>
    </source>
</evidence>